<keyword evidence="8" id="KW-1185">Reference proteome</keyword>
<accession>A0A094J8D9</accession>
<keyword evidence="3" id="KW-0479">Metal-binding</keyword>
<comment type="caution">
    <text evidence="7">The sequence shown here is derived from an EMBL/GenBank/DDBJ whole genome shotgun (WGS) entry which is preliminary data.</text>
</comment>
<dbReference type="EMBL" id="JPEO01000022">
    <property type="protein sequence ID" value="KFZ36200.1"/>
    <property type="molecule type" value="Genomic_DNA"/>
</dbReference>
<evidence type="ECO:0000256" key="2">
    <source>
        <dbReference type="ARBA" id="ARBA00006171"/>
    </source>
</evidence>
<organism evidence="7 8">
    <name type="scientific">Shewanella mangrovi</name>
    <dbReference type="NCBI Taxonomy" id="1515746"/>
    <lineage>
        <taxon>Bacteria</taxon>
        <taxon>Pseudomonadati</taxon>
        <taxon>Pseudomonadota</taxon>
        <taxon>Gammaproteobacteria</taxon>
        <taxon>Alteromonadales</taxon>
        <taxon>Shewanellaceae</taxon>
        <taxon>Shewanella</taxon>
    </lineage>
</organism>
<dbReference type="InterPro" id="IPR023198">
    <property type="entry name" value="PGP-like_dom2"/>
</dbReference>
<dbReference type="Proteomes" id="UP000029264">
    <property type="component" value="Unassembled WGS sequence"/>
</dbReference>
<dbReference type="PANTHER" id="PTHR46193">
    <property type="entry name" value="6-PHOSPHOGLUCONATE PHOSPHATASE"/>
    <property type="match status" value="1"/>
</dbReference>
<comment type="similarity">
    <text evidence="2">Belongs to the HAD-like hydrolase superfamily. CbbY/CbbZ/Gph/YieH family.</text>
</comment>
<dbReference type="Gene3D" id="3.40.50.1000">
    <property type="entry name" value="HAD superfamily/HAD-like"/>
    <property type="match status" value="1"/>
</dbReference>
<dbReference type="PANTHER" id="PTHR46193:SF18">
    <property type="entry name" value="HEXITOL PHOSPHATASE B"/>
    <property type="match status" value="1"/>
</dbReference>
<dbReference type="InterPro" id="IPR023214">
    <property type="entry name" value="HAD_sf"/>
</dbReference>
<dbReference type="CDD" id="cd07505">
    <property type="entry name" value="HAD_BPGM-like"/>
    <property type="match status" value="1"/>
</dbReference>
<keyword evidence="4" id="KW-0378">Hydrolase</keyword>
<dbReference type="STRING" id="1515746.HR45_17575"/>
<keyword evidence="6" id="KW-0119">Carbohydrate metabolism</keyword>
<reference evidence="7 8" key="1">
    <citation type="submission" date="2014-06" db="EMBL/GenBank/DDBJ databases">
        <title>Shewanella sp. YQH10.</title>
        <authorList>
            <person name="Liu Y."/>
            <person name="Zeng R."/>
        </authorList>
    </citation>
    <scope>NUCLEOTIDE SEQUENCE [LARGE SCALE GENOMIC DNA]</scope>
    <source>
        <strain evidence="7 8">YQH10</strain>
    </source>
</reference>
<comment type="cofactor">
    <cofactor evidence="1">
        <name>Mg(2+)</name>
        <dbReference type="ChEBI" id="CHEBI:18420"/>
    </cofactor>
</comment>
<sequence length="222" mass="24595">MQYPALRAVIFDMDGVLIDSEPVWQQAEFEVLTSFGLPVTRADMTQTTGLRIDELVSFWYDRFPAIDFDKHAMQQFIISRVVEYIEQDGQPMLGVEAALSHCRDAGLAVGLATSSSSQIMNAVLNKLDIRSFFAVTQSAEALPYGKPHPDVYLECAKKLGVAPKYCLAVEDSFNGLIAARAASMQALVIPEVQHQGEARWQAAHFQGASLRDLPTLLDKFQI</sequence>
<dbReference type="OrthoDB" id="9800058at2"/>
<dbReference type="SUPFAM" id="SSF56784">
    <property type="entry name" value="HAD-like"/>
    <property type="match status" value="1"/>
</dbReference>
<dbReference type="PRINTS" id="PR00413">
    <property type="entry name" value="HADHALOGNASE"/>
</dbReference>
<dbReference type="NCBIfam" id="TIGR01509">
    <property type="entry name" value="HAD-SF-IA-v3"/>
    <property type="match status" value="1"/>
</dbReference>
<keyword evidence="5" id="KW-0460">Magnesium</keyword>
<dbReference type="RefSeq" id="WP_037445451.1">
    <property type="nucleotide sequence ID" value="NZ_JPEO01000022.1"/>
</dbReference>
<gene>
    <name evidence="7" type="ORF">HR45_17575</name>
</gene>
<evidence type="ECO:0000256" key="5">
    <source>
        <dbReference type="ARBA" id="ARBA00022842"/>
    </source>
</evidence>
<dbReference type="GO" id="GO:0000287">
    <property type="term" value="F:magnesium ion binding"/>
    <property type="evidence" value="ECO:0007669"/>
    <property type="project" value="UniProtKB-ARBA"/>
</dbReference>
<dbReference type="Pfam" id="PF00702">
    <property type="entry name" value="Hydrolase"/>
    <property type="match status" value="1"/>
</dbReference>
<dbReference type="GO" id="GO:0016787">
    <property type="term" value="F:hydrolase activity"/>
    <property type="evidence" value="ECO:0007669"/>
    <property type="project" value="UniProtKB-KW"/>
</dbReference>
<dbReference type="Gene3D" id="1.10.150.240">
    <property type="entry name" value="Putative phosphatase, domain 2"/>
    <property type="match status" value="1"/>
</dbReference>
<dbReference type="InterPro" id="IPR051600">
    <property type="entry name" value="Beta-PGM-like"/>
</dbReference>
<evidence type="ECO:0000256" key="4">
    <source>
        <dbReference type="ARBA" id="ARBA00022801"/>
    </source>
</evidence>
<dbReference type="InterPro" id="IPR006439">
    <property type="entry name" value="HAD-SF_hydro_IA"/>
</dbReference>
<dbReference type="SFLD" id="SFLDG01135">
    <property type="entry name" value="C1.5.6:_HAD__Beta-PGM__Phospha"/>
    <property type="match status" value="1"/>
</dbReference>
<evidence type="ECO:0000313" key="8">
    <source>
        <dbReference type="Proteomes" id="UP000029264"/>
    </source>
</evidence>
<name>A0A094J8D9_9GAMM</name>
<dbReference type="FunFam" id="3.40.50.1000:FF:000036">
    <property type="entry name" value="HAD family hydrolase"/>
    <property type="match status" value="1"/>
</dbReference>
<dbReference type="AlphaFoldDB" id="A0A094J8D9"/>
<evidence type="ECO:0000256" key="6">
    <source>
        <dbReference type="ARBA" id="ARBA00023277"/>
    </source>
</evidence>
<dbReference type="eggNOG" id="COG0637">
    <property type="taxonomic scope" value="Bacteria"/>
</dbReference>
<evidence type="ECO:0000256" key="3">
    <source>
        <dbReference type="ARBA" id="ARBA00022723"/>
    </source>
</evidence>
<dbReference type="NCBIfam" id="NF008087">
    <property type="entry name" value="PRK10826.1"/>
    <property type="match status" value="1"/>
</dbReference>
<evidence type="ECO:0000313" key="7">
    <source>
        <dbReference type="EMBL" id="KFZ36200.1"/>
    </source>
</evidence>
<dbReference type="SFLD" id="SFLDG01129">
    <property type="entry name" value="C1.5:_HAD__Beta-PGM__Phosphata"/>
    <property type="match status" value="1"/>
</dbReference>
<evidence type="ECO:0000256" key="1">
    <source>
        <dbReference type="ARBA" id="ARBA00001946"/>
    </source>
</evidence>
<protein>
    <submittedName>
        <fullName evidence="7">2-deoxyglucose-6-phosphatase</fullName>
    </submittedName>
</protein>
<dbReference type="SFLD" id="SFLDS00003">
    <property type="entry name" value="Haloacid_Dehalogenase"/>
    <property type="match status" value="1"/>
</dbReference>
<dbReference type="InterPro" id="IPR036412">
    <property type="entry name" value="HAD-like_sf"/>
</dbReference>
<proteinExistence type="inferred from homology"/>